<dbReference type="InterPro" id="IPR051107">
    <property type="entry name" value="Auxin_Efflux_Carrier"/>
</dbReference>
<evidence type="ECO:0000313" key="11">
    <source>
        <dbReference type="Proteomes" id="UP000028999"/>
    </source>
</evidence>
<dbReference type="GO" id="GO:0009926">
    <property type="term" value="P:auxin polar transport"/>
    <property type="evidence" value="ECO:0000318"/>
    <property type="project" value="GO_Central"/>
</dbReference>
<feature type="transmembrane region" description="Helical" evidence="8">
    <location>
        <begin position="71"/>
        <end position="92"/>
    </location>
</feature>
<dbReference type="GO" id="GO:0010315">
    <property type="term" value="P:auxin export across the plasma membrane"/>
    <property type="evidence" value="ECO:0000318"/>
    <property type="project" value="GO_Central"/>
</dbReference>
<dbReference type="PaxDb" id="3708-A0A078FH18"/>
<sequence length="574" mass="62423">MITWHDLYTVLTAVIPLYVAMILAYGSVRWWKIFSPDQCSGIKRFVAIFAVPLLSFHFISTNNPYAMNLHFIAADTLQKLIMLSLLTLWANFTRAGSLEWSITIFSLSTLPNTLVMGIPLLIAMYGEYSGSLMVQVVVLQCIIWYTLLLFLFEYRGAKILIMEQFPETAASIVSFKVESDVVSLDGHDFLETDAEIGDDGKLHVTVRKSNASRRSFCGANMTPRPSNLTGAEIYSLSTTPRGSNFNHSDFYSVMGFSGGRLSNFGPADMYSVQSSRGPTPRPSNFDESSASKSHPTGGKLKSHDAKELHMFVWGSNGSPVSDRPGLQVSGGSNEQAGVSDQGAKEIRMLVSDPPEAAPTNGEFGGEEESGKVKEVPNGLHKLRCNSTVELNPKEAVETGETGQGKHMPPASVMTRLILIMVWRKLIRNPNTYSSLIGLIWALVAFRWNVAMPKIIQGSISILSDAGLGMAMFSLGLFMALQPKLIACGNSTATFAMAVRFLTGPAVMAVAAMAIGLRGDLLRVAIVQAALPQGIVPFVFAKEYNVHPAILSTGVIFGMLIALPITLVYYILLGL</sequence>
<dbReference type="Pfam" id="PF03547">
    <property type="entry name" value="Mem_trans"/>
    <property type="match status" value="1"/>
</dbReference>
<dbReference type="OMA" id="WMITIFA"/>
<keyword evidence="4 8" id="KW-0812">Transmembrane</keyword>
<feature type="transmembrane region" description="Helical" evidence="8">
    <location>
        <begin position="40"/>
        <end position="59"/>
    </location>
</feature>
<dbReference type="GO" id="GO:0005783">
    <property type="term" value="C:endoplasmic reticulum"/>
    <property type="evidence" value="ECO:0000318"/>
    <property type="project" value="GO_Central"/>
</dbReference>
<name>A0A078FH18_BRANA</name>
<comment type="function">
    <text evidence="8">May act as a component of the auxin efflux carrier.</text>
</comment>
<reference evidence="10 11" key="1">
    <citation type="journal article" date="2014" name="Science">
        <title>Plant genetics. Early allopolyploid evolution in the post-Neolithic Brassica napus oilseed genome.</title>
        <authorList>
            <person name="Chalhoub B."/>
            <person name="Denoeud F."/>
            <person name="Liu S."/>
            <person name="Parkin I.A."/>
            <person name="Tang H."/>
            <person name="Wang X."/>
            <person name="Chiquet J."/>
            <person name="Belcram H."/>
            <person name="Tong C."/>
            <person name="Samans B."/>
            <person name="Correa M."/>
            <person name="Da Silva C."/>
            <person name="Just J."/>
            <person name="Falentin C."/>
            <person name="Koh C.S."/>
            <person name="Le Clainche I."/>
            <person name="Bernard M."/>
            <person name="Bento P."/>
            <person name="Noel B."/>
            <person name="Labadie K."/>
            <person name="Alberti A."/>
            <person name="Charles M."/>
            <person name="Arnaud D."/>
            <person name="Guo H."/>
            <person name="Daviaud C."/>
            <person name="Alamery S."/>
            <person name="Jabbari K."/>
            <person name="Zhao M."/>
            <person name="Edger P.P."/>
            <person name="Chelaifa H."/>
            <person name="Tack D."/>
            <person name="Lassalle G."/>
            <person name="Mestiri I."/>
            <person name="Schnel N."/>
            <person name="Le Paslier M.C."/>
            <person name="Fan G."/>
            <person name="Renault V."/>
            <person name="Bayer P.E."/>
            <person name="Golicz A.A."/>
            <person name="Manoli S."/>
            <person name="Lee T.H."/>
            <person name="Thi V.H."/>
            <person name="Chalabi S."/>
            <person name="Hu Q."/>
            <person name="Fan C."/>
            <person name="Tollenaere R."/>
            <person name="Lu Y."/>
            <person name="Battail C."/>
            <person name="Shen J."/>
            <person name="Sidebottom C.H."/>
            <person name="Wang X."/>
            <person name="Canaguier A."/>
            <person name="Chauveau A."/>
            <person name="Berard A."/>
            <person name="Deniot G."/>
            <person name="Guan M."/>
            <person name="Liu Z."/>
            <person name="Sun F."/>
            <person name="Lim Y.P."/>
            <person name="Lyons E."/>
            <person name="Town C.D."/>
            <person name="Bancroft I."/>
            <person name="Wang X."/>
            <person name="Meng J."/>
            <person name="Ma J."/>
            <person name="Pires J.C."/>
            <person name="King G.J."/>
            <person name="Brunel D."/>
            <person name="Delourme R."/>
            <person name="Renard M."/>
            <person name="Aury J.M."/>
            <person name="Adams K.L."/>
            <person name="Batley J."/>
            <person name="Snowdon R.J."/>
            <person name="Tost J."/>
            <person name="Edwards D."/>
            <person name="Zhou Y."/>
            <person name="Hua W."/>
            <person name="Sharpe A.G."/>
            <person name="Paterson A.H."/>
            <person name="Guan C."/>
            <person name="Wincker P."/>
        </authorList>
    </citation>
    <scope>NUCLEOTIDE SEQUENCE [LARGE SCALE GENOMIC DNA]</scope>
    <source>
        <strain evidence="11">cv. Darmor-bzh</strain>
    </source>
</reference>
<dbReference type="PANTHER" id="PTHR31752">
    <property type="entry name" value="AUXIN EFFLUX CARRIER COMPONENT 1B-RELATED"/>
    <property type="match status" value="1"/>
</dbReference>
<keyword evidence="7 8" id="KW-0927">Auxin signaling pathway</keyword>
<evidence type="ECO:0000256" key="4">
    <source>
        <dbReference type="ARBA" id="ARBA00022692"/>
    </source>
</evidence>
<dbReference type="AlphaFoldDB" id="A0A078FH18"/>
<keyword evidence="6 8" id="KW-0472">Membrane</keyword>
<organism evidence="10 11">
    <name type="scientific">Brassica napus</name>
    <name type="common">Rape</name>
    <dbReference type="NCBI Taxonomy" id="3708"/>
    <lineage>
        <taxon>Eukaryota</taxon>
        <taxon>Viridiplantae</taxon>
        <taxon>Streptophyta</taxon>
        <taxon>Embryophyta</taxon>
        <taxon>Tracheophyta</taxon>
        <taxon>Spermatophyta</taxon>
        <taxon>Magnoliopsida</taxon>
        <taxon>eudicotyledons</taxon>
        <taxon>Gunneridae</taxon>
        <taxon>Pentapetalae</taxon>
        <taxon>rosids</taxon>
        <taxon>malvids</taxon>
        <taxon>Brassicales</taxon>
        <taxon>Brassicaceae</taxon>
        <taxon>Brassiceae</taxon>
        <taxon>Brassica</taxon>
    </lineage>
</organism>
<dbReference type="STRING" id="3708.A0A078FH18"/>
<gene>
    <name evidence="10" type="primary">BnaC07g13310D</name>
    <name evidence="10" type="ORF">GSBRNA2T00061807001</name>
</gene>
<evidence type="ECO:0000313" key="10">
    <source>
        <dbReference type="EMBL" id="CDY12491.1"/>
    </source>
</evidence>
<dbReference type="EMBL" id="LK032023">
    <property type="protein sequence ID" value="CDY12491.1"/>
    <property type="molecule type" value="Genomic_DNA"/>
</dbReference>
<evidence type="ECO:0000256" key="2">
    <source>
        <dbReference type="ARBA" id="ARBA00009177"/>
    </source>
</evidence>
<evidence type="ECO:0000256" key="5">
    <source>
        <dbReference type="ARBA" id="ARBA00022989"/>
    </source>
</evidence>
<feature type="compositionally biased region" description="Polar residues" evidence="9">
    <location>
        <begin position="285"/>
        <end position="294"/>
    </location>
</feature>
<comment type="similarity">
    <text evidence="2 8">Belongs to the auxin efflux carrier (TC 2.A.69.1) family.</text>
</comment>
<feature type="transmembrane region" description="Helical" evidence="8">
    <location>
        <begin position="132"/>
        <end position="152"/>
    </location>
</feature>
<feature type="transmembrane region" description="Helical" evidence="8">
    <location>
        <begin position="104"/>
        <end position="126"/>
    </location>
</feature>
<feature type="compositionally biased region" description="Polar residues" evidence="9">
    <location>
        <begin position="329"/>
        <end position="338"/>
    </location>
</feature>
<feature type="transmembrane region" description="Helical" evidence="8">
    <location>
        <begin position="492"/>
        <end position="514"/>
    </location>
</feature>
<evidence type="ECO:0000256" key="8">
    <source>
        <dbReference type="RuleBase" id="RU362108"/>
    </source>
</evidence>
<evidence type="ECO:0000256" key="1">
    <source>
        <dbReference type="ARBA" id="ARBA00004127"/>
    </source>
</evidence>
<dbReference type="InterPro" id="IPR004776">
    <property type="entry name" value="Mem_transp_PIN-like"/>
</dbReference>
<feature type="transmembrane region" description="Helical" evidence="8">
    <location>
        <begin position="547"/>
        <end position="571"/>
    </location>
</feature>
<dbReference type="Proteomes" id="UP000028999">
    <property type="component" value="Unassembled WGS sequence"/>
</dbReference>
<dbReference type="GO" id="GO:0010329">
    <property type="term" value="F:auxin efflux transmembrane transporter activity"/>
    <property type="evidence" value="ECO:0000318"/>
    <property type="project" value="GO_Central"/>
</dbReference>
<feature type="region of interest" description="Disordered" evidence="9">
    <location>
        <begin position="315"/>
        <end position="340"/>
    </location>
</feature>
<accession>A0A078FH18</accession>
<feature type="transmembrane region" description="Helical" evidence="8">
    <location>
        <begin position="430"/>
        <end position="447"/>
    </location>
</feature>
<evidence type="ECO:0000256" key="3">
    <source>
        <dbReference type="ARBA" id="ARBA00022448"/>
    </source>
</evidence>
<evidence type="ECO:0000256" key="7">
    <source>
        <dbReference type="ARBA" id="ARBA00023294"/>
    </source>
</evidence>
<keyword evidence="11" id="KW-1185">Reference proteome</keyword>
<protein>
    <recommendedName>
        <fullName evidence="8">Auxin efflux carrier component</fullName>
    </recommendedName>
</protein>
<dbReference type="GO" id="GO:0005886">
    <property type="term" value="C:plasma membrane"/>
    <property type="evidence" value="ECO:0000318"/>
    <property type="project" value="GO_Central"/>
</dbReference>
<evidence type="ECO:0000256" key="6">
    <source>
        <dbReference type="ARBA" id="ARBA00023136"/>
    </source>
</evidence>
<evidence type="ECO:0000256" key="9">
    <source>
        <dbReference type="SAM" id="MobiDB-lite"/>
    </source>
</evidence>
<feature type="transmembrane region" description="Helical" evidence="8">
    <location>
        <begin position="520"/>
        <end position="540"/>
    </location>
</feature>
<comment type="subcellular location">
    <subcellularLocation>
        <location evidence="1">Endomembrane system</location>
        <topology evidence="1">Multi-pass membrane protein</topology>
    </subcellularLocation>
    <subcellularLocation>
        <location evidence="8">Membrane</location>
        <topology evidence="8">Multi-pass membrane protein</topology>
    </subcellularLocation>
</comment>
<dbReference type="InterPro" id="IPR014024">
    <property type="entry name" value="Auxin_eff_plant"/>
</dbReference>
<dbReference type="NCBIfam" id="TIGR00946">
    <property type="entry name" value="2a69"/>
    <property type="match status" value="1"/>
</dbReference>
<keyword evidence="3 8" id="KW-0813">Transport</keyword>
<feature type="transmembrane region" description="Helical" evidence="8">
    <location>
        <begin position="6"/>
        <end position="28"/>
    </location>
</feature>
<keyword evidence="5 8" id="KW-1133">Transmembrane helix</keyword>
<proteinExistence type="inferred from homology"/>
<feature type="region of interest" description="Disordered" evidence="9">
    <location>
        <begin position="267"/>
        <end position="303"/>
    </location>
</feature>
<dbReference type="GO" id="GO:0009734">
    <property type="term" value="P:auxin-activated signaling pathway"/>
    <property type="evidence" value="ECO:0007669"/>
    <property type="project" value="UniProtKB-UniRule"/>
</dbReference>
<dbReference type="Gramene" id="CDY12491">
    <property type="protein sequence ID" value="CDY12491"/>
    <property type="gene ID" value="GSBRNA2T00061807001"/>
</dbReference>
<dbReference type="PANTHER" id="PTHR31752:SF67">
    <property type="entry name" value="AUXIN EFFLUX CARRIER COMPONENT 7"/>
    <property type="match status" value="1"/>
</dbReference>
<feature type="transmembrane region" description="Helical" evidence="8">
    <location>
        <begin position="459"/>
        <end position="480"/>
    </location>
</feature>